<name>A0A918K104_9GAMM</name>
<dbReference type="GO" id="GO:0016491">
    <property type="term" value="F:oxidoreductase activity"/>
    <property type="evidence" value="ECO:0007669"/>
    <property type="project" value="UniProtKB-KW"/>
</dbReference>
<evidence type="ECO:0000256" key="1">
    <source>
        <dbReference type="ARBA" id="ARBA00023002"/>
    </source>
</evidence>
<evidence type="ECO:0000313" key="2">
    <source>
        <dbReference type="EMBL" id="GGX40456.1"/>
    </source>
</evidence>
<accession>A0A918K104</accession>
<reference evidence="2" key="2">
    <citation type="submission" date="2020-09" db="EMBL/GenBank/DDBJ databases">
        <authorList>
            <person name="Sun Q."/>
            <person name="Kim S."/>
        </authorList>
    </citation>
    <scope>NUCLEOTIDE SEQUENCE</scope>
    <source>
        <strain evidence="2">KCTC 22169</strain>
    </source>
</reference>
<dbReference type="PANTHER" id="PTHR35870:SF1">
    <property type="entry name" value="PROTEIN, PUTATIVE (AFU_ORTHOLOGUE AFUA_5G03330)-RELATED"/>
    <property type="match status" value="1"/>
</dbReference>
<dbReference type="InterPro" id="IPR025337">
    <property type="entry name" value="Questin_oxidase-like"/>
</dbReference>
<proteinExistence type="predicted"/>
<dbReference type="EMBL" id="BMXR01000001">
    <property type="protein sequence ID" value="GGX40456.1"/>
    <property type="molecule type" value="Genomic_DNA"/>
</dbReference>
<organism evidence="2 3">
    <name type="scientific">Saccharospirillum salsuginis</name>
    <dbReference type="NCBI Taxonomy" id="418750"/>
    <lineage>
        <taxon>Bacteria</taxon>
        <taxon>Pseudomonadati</taxon>
        <taxon>Pseudomonadota</taxon>
        <taxon>Gammaproteobacteria</taxon>
        <taxon>Oceanospirillales</taxon>
        <taxon>Saccharospirillaceae</taxon>
        <taxon>Saccharospirillum</taxon>
    </lineage>
</organism>
<evidence type="ECO:0008006" key="4">
    <source>
        <dbReference type="Google" id="ProtNLM"/>
    </source>
</evidence>
<keyword evidence="3" id="KW-1185">Reference proteome</keyword>
<dbReference type="PANTHER" id="PTHR35870">
    <property type="entry name" value="PROTEIN, PUTATIVE (AFU_ORTHOLOGUE AFUA_5G03330)-RELATED"/>
    <property type="match status" value="1"/>
</dbReference>
<evidence type="ECO:0000313" key="3">
    <source>
        <dbReference type="Proteomes" id="UP000626148"/>
    </source>
</evidence>
<dbReference type="RefSeq" id="WP_189606809.1">
    <property type="nucleotide sequence ID" value="NZ_BMXR01000001.1"/>
</dbReference>
<dbReference type="Pfam" id="PF14027">
    <property type="entry name" value="Questin_oxidase"/>
    <property type="match status" value="1"/>
</dbReference>
<gene>
    <name evidence="2" type="ORF">GCM10007392_03980</name>
</gene>
<protein>
    <recommendedName>
        <fullName evidence="4">Questin oxidase family protein</fullName>
    </recommendedName>
</protein>
<dbReference type="Proteomes" id="UP000626148">
    <property type="component" value="Unassembled WGS sequence"/>
</dbReference>
<keyword evidence="1" id="KW-0560">Oxidoreductase</keyword>
<reference evidence="2" key="1">
    <citation type="journal article" date="2014" name="Int. J. Syst. Evol. Microbiol.">
        <title>Complete genome sequence of Corynebacterium casei LMG S-19264T (=DSM 44701T), isolated from a smear-ripened cheese.</title>
        <authorList>
            <consortium name="US DOE Joint Genome Institute (JGI-PGF)"/>
            <person name="Walter F."/>
            <person name="Albersmeier A."/>
            <person name="Kalinowski J."/>
            <person name="Ruckert C."/>
        </authorList>
    </citation>
    <scope>NUCLEOTIDE SEQUENCE</scope>
    <source>
        <strain evidence="2">KCTC 22169</strain>
    </source>
</reference>
<comment type="caution">
    <text evidence="2">The sequence shown here is derived from an EMBL/GenBank/DDBJ whole genome shotgun (WGS) entry which is preliminary data.</text>
</comment>
<dbReference type="AlphaFoldDB" id="A0A918K104"/>
<sequence>MTTLQTLLAEGRQYAPTFRNGLANHLPMALIALDRLGATDDRLEGYYQHYRTRLEPFSALDPDIWPEWSLALGRAEAFPRFLAHFEAILARDGRDRVLRDALPHLMPGVCASAFHALIRLAYGIRQGDEAEIAHALAYWAADWQDLGPVQTPSDRTPDQLLTERSAPFADYRFGAGIIVDRMHEVSRHPDFVLGLQQPNRLDWDDLVRLARRAFRDSGNFTILHGLTSLHAMWIIRPWLEQDDVALRYYWLAYLVAFISTRKPAPRPEPEAQPTIDPNQARDWAMTRDDDHDIKLVYTCLDFHENADEAQKPYWLATIERRIADQTADGTRI</sequence>